<organism evidence="1 2">
    <name type="scientific">Aspergillus kawachii</name>
    <name type="common">White koji mold</name>
    <name type="synonym">Aspergillus awamori var. kawachi</name>
    <dbReference type="NCBI Taxonomy" id="1069201"/>
    <lineage>
        <taxon>Eukaryota</taxon>
        <taxon>Fungi</taxon>
        <taxon>Dikarya</taxon>
        <taxon>Ascomycota</taxon>
        <taxon>Pezizomycotina</taxon>
        <taxon>Eurotiomycetes</taxon>
        <taxon>Eurotiomycetidae</taxon>
        <taxon>Eurotiales</taxon>
        <taxon>Aspergillaceae</taxon>
        <taxon>Aspergillus</taxon>
        <taxon>Aspergillus subgen. Circumdati</taxon>
    </lineage>
</organism>
<accession>A0A7R7VZG9</accession>
<dbReference type="KEGG" id="aluc:AKAW2_10659A"/>
<dbReference type="EMBL" id="AP024425">
    <property type="protein sequence ID" value="BCR93613.1"/>
    <property type="molecule type" value="Genomic_DNA"/>
</dbReference>
<proteinExistence type="predicted"/>
<name>A0A7R7VZG9_ASPKA</name>
<dbReference type="RefSeq" id="XP_041537379.1">
    <property type="nucleotide sequence ID" value="XM_041689645.1"/>
</dbReference>
<evidence type="ECO:0000313" key="1">
    <source>
        <dbReference type="EMBL" id="BCR93613.1"/>
    </source>
</evidence>
<reference evidence="1" key="1">
    <citation type="submission" date="2021-01" db="EMBL/GenBank/DDBJ databases">
        <authorList>
            <consortium name="Aspergillus luchuensis mut. kawachii IFO 4304 genome sequencing consortium"/>
            <person name="Kazuki M."/>
            <person name="Futagami T."/>
        </authorList>
    </citation>
    <scope>NUCLEOTIDE SEQUENCE</scope>
    <source>
        <strain evidence="1">IFO 4308</strain>
    </source>
</reference>
<gene>
    <name evidence="1" type="ORF">AKAW2_10659A</name>
</gene>
<dbReference type="GeneID" id="64954938"/>
<dbReference type="Proteomes" id="UP000661280">
    <property type="component" value="Chromosome 1"/>
</dbReference>
<protein>
    <submittedName>
        <fullName evidence="1">Uncharacterized protein</fullName>
    </submittedName>
</protein>
<evidence type="ECO:0000313" key="2">
    <source>
        <dbReference type="Proteomes" id="UP000661280"/>
    </source>
</evidence>
<reference evidence="1" key="2">
    <citation type="submission" date="2021-02" db="EMBL/GenBank/DDBJ databases">
        <title>Aspergillus luchuensis mut. kawachii IFO 4304 genome sequence.</title>
        <authorList>
            <person name="Mori K."/>
            <person name="Kadooka C."/>
            <person name="Goto M."/>
            <person name="Futagami T."/>
        </authorList>
    </citation>
    <scope>NUCLEOTIDE SEQUENCE</scope>
    <source>
        <strain evidence="1">IFO 4308</strain>
    </source>
</reference>
<dbReference type="AlphaFoldDB" id="A0A7R7VZG9"/>
<keyword evidence="2" id="KW-1185">Reference proteome</keyword>
<sequence length="100" mass="10865">MAFQMSHSLARLFLNFQAHGSVTDHVVDFFFLLGGTATLPCNANKSPPPASSRSSLFCPPPPLGTFPAPWMKSWKVTSDRGTMPELVRFPLSQNGPSLGM</sequence>